<comment type="similarity">
    <text evidence="1">Belongs to the LysR transcriptional regulatory family.</text>
</comment>
<dbReference type="GO" id="GO:0003677">
    <property type="term" value="F:DNA binding"/>
    <property type="evidence" value="ECO:0007669"/>
    <property type="project" value="UniProtKB-KW"/>
</dbReference>
<dbReference type="OrthoDB" id="8713720at2"/>
<evidence type="ECO:0000256" key="4">
    <source>
        <dbReference type="ARBA" id="ARBA00023163"/>
    </source>
</evidence>
<keyword evidence="7" id="KW-1185">Reference proteome</keyword>
<gene>
    <name evidence="6" type="ORF">SAMN04488135_10267</name>
</gene>
<evidence type="ECO:0000259" key="5">
    <source>
        <dbReference type="PROSITE" id="PS50931"/>
    </source>
</evidence>
<dbReference type="SUPFAM" id="SSF53850">
    <property type="entry name" value="Periplasmic binding protein-like II"/>
    <property type="match status" value="1"/>
</dbReference>
<organism evidence="6 7">
    <name type="scientific">Pollutimonas bauzanensis</name>
    <dbReference type="NCBI Taxonomy" id="658167"/>
    <lineage>
        <taxon>Bacteria</taxon>
        <taxon>Pseudomonadati</taxon>
        <taxon>Pseudomonadota</taxon>
        <taxon>Betaproteobacteria</taxon>
        <taxon>Burkholderiales</taxon>
        <taxon>Alcaligenaceae</taxon>
        <taxon>Pollutimonas</taxon>
    </lineage>
</organism>
<proteinExistence type="inferred from homology"/>
<dbReference type="EMBL" id="FQXE01000002">
    <property type="protein sequence ID" value="SHH05691.1"/>
    <property type="molecule type" value="Genomic_DNA"/>
</dbReference>
<dbReference type="PROSITE" id="PS50931">
    <property type="entry name" value="HTH_LYSR"/>
    <property type="match status" value="1"/>
</dbReference>
<dbReference type="CDD" id="cd08440">
    <property type="entry name" value="PBP2_LTTR_like_4"/>
    <property type="match status" value="1"/>
</dbReference>
<dbReference type="Gene3D" id="1.10.10.10">
    <property type="entry name" value="Winged helix-like DNA-binding domain superfamily/Winged helix DNA-binding domain"/>
    <property type="match status" value="1"/>
</dbReference>
<dbReference type="InterPro" id="IPR005119">
    <property type="entry name" value="LysR_subst-bd"/>
</dbReference>
<feature type="domain" description="HTH lysR-type" evidence="5">
    <location>
        <begin position="3"/>
        <end position="60"/>
    </location>
</feature>
<sequence length="307" mass="33778">MSINFKLLNAFMLVAECGTLRMAAEKANRSLPAISMQIKRLEEQLGTHLFHRTSRKLELTSTGEQLLTYVRRAFLEMDQGLLQLKQTINLQQGKVSIACSPTVATTRLPAILSGFARQYPGIRLYVQELSLVEQLESIEKCHVDFSIGPAPHGIAPHIQFDPVLRDEIYALLPATYAQAKKSVLTLAEFSRFPALMLSSDSGLRPMMDEALRTAGLVLQMRCEAKQISTLIAMVRSGMGAALLPRIALHENLGKDLVALRITEPNMARELGILTAKGRSPTSAASQLQRMVHQLLAPMGAESVFASL</sequence>
<evidence type="ECO:0000256" key="1">
    <source>
        <dbReference type="ARBA" id="ARBA00009437"/>
    </source>
</evidence>
<dbReference type="STRING" id="658167.SAMN04488135_10267"/>
<dbReference type="InterPro" id="IPR036388">
    <property type="entry name" value="WH-like_DNA-bd_sf"/>
</dbReference>
<dbReference type="GO" id="GO:0005829">
    <property type="term" value="C:cytosol"/>
    <property type="evidence" value="ECO:0007669"/>
    <property type="project" value="TreeGrafter"/>
</dbReference>
<dbReference type="InterPro" id="IPR000847">
    <property type="entry name" value="LysR_HTH_N"/>
</dbReference>
<reference evidence="6 7" key="1">
    <citation type="submission" date="2016-11" db="EMBL/GenBank/DDBJ databases">
        <authorList>
            <person name="Jaros S."/>
            <person name="Januszkiewicz K."/>
            <person name="Wedrychowicz H."/>
        </authorList>
    </citation>
    <scope>NUCLEOTIDE SEQUENCE [LARGE SCALE GENOMIC DNA]</scope>
    <source>
        <strain evidence="6 7">CGMCC 1.10190</strain>
    </source>
</reference>
<dbReference type="AlphaFoldDB" id="A0A1M5PW06"/>
<dbReference type="Gene3D" id="3.40.190.290">
    <property type="match status" value="1"/>
</dbReference>
<keyword evidence="2" id="KW-0805">Transcription regulation</keyword>
<evidence type="ECO:0000256" key="3">
    <source>
        <dbReference type="ARBA" id="ARBA00023125"/>
    </source>
</evidence>
<keyword evidence="3 6" id="KW-0238">DNA-binding</keyword>
<dbReference type="Pfam" id="PF00126">
    <property type="entry name" value="HTH_1"/>
    <property type="match status" value="1"/>
</dbReference>
<dbReference type="InterPro" id="IPR050950">
    <property type="entry name" value="HTH-type_LysR_regulators"/>
</dbReference>
<accession>A0A1M5PW06</accession>
<dbReference type="PANTHER" id="PTHR30419">
    <property type="entry name" value="HTH-TYPE TRANSCRIPTIONAL REGULATOR YBHD"/>
    <property type="match status" value="1"/>
</dbReference>
<dbReference type="SUPFAM" id="SSF46785">
    <property type="entry name" value="Winged helix' DNA-binding domain"/>
    <property type="match status" value="1"/>
</dbReference>
<dbReference type="Pfam" id="PF03466">
    <property type="entry name" value="LysR_substrate"/>
    <property type="match status" value="1"/>
</dbReference>
<name>A0A1M5PW06_9BURK</name>
<keyword evidence="4" id="KW-0804">Transcription</keyword>
<evidence type="ECO:0000313" key="6">
    <source>
        <dbReference type="EMBL" id="SHH05691.1"/>
    </source>
</evidence>
<dbReference type="RefSeq" id="WP_073101730.1">
    <property type="nucleotide sequence ID" value="NZ_FQXE01000002.1"/>
</dbReference>
<dbReference type="GO" id="GO:0003700">
    <property type="term" value="F:DNA-binding transcription factor activity"/>
    <property type="evidence" value="ECO:0007669"/>
    <property type="project" value="InterPro"/>
</dbReference>
<dbReference type="Proteomes" id="UP000184226">
    <property type="component" value="Unassembled WGS sequence"/>
</dbReference>
<evidence type="ECO:0000256" key="2">
    <source>
        <dbReference type="ARBA" id="ARBA00023015"/>
    </source>
</evidence>
<dbReference type="InterPro" id="IPR036390">
    <property type="entry name" value="WH_DNA-bd_sf"/>
</dbReference>
<protein>
    <submittedName>
        <fullName evidence="6">DNA-binding transcriptional regulator, LysR family</fullName>
    </submittedName>
</protein>
<dbReference type="FunFam" id="1.10.10.10:FF:000001">
    <property type="entry name" value="LysR family transcriptional regulator"/>
    <property type="match status" value="1"/>
</dbReference>
<evidence type="ECO:0000313" key="7">
    <source>
        <dbReference type="Proteomes" id="UP000184226"/>
    </source>
</evidence>
<dbReference type="PANTHER" id="PTHR30419:SF8">
    <property type="entry name" value="NITROGEN ASSIMILATION TRANSCRIPTIONAL ACTIVATOR-RELATED"/>
    <property type="match status" value="1"/>
</dbReference>